<dbReference type="EMBL" id="FWZU01000001">
    <property type="protein sequence ID" value="SME89345.1"/>
    <property type="molecule type" value="Genomic_DNA"/>
</dbReference>
<protein>
    <submittedName>
        <fullName evidence="1">Uncharacterized protein</fullName>
    </submittedName>
</protein>
<dbReference type="AlphaFoldDB" id="A0A1X7C3G6"/>
<reference evidence="2" key="1">
    <citation type="submission" date="2017-04" db="EMBL/GenBank/DDBJ databases">
        <authorList>
            <person name="Varghese N."/>
            <person name="Submissions S."/>
        </authorList>
    </citation>
    <scope>NUCLEOTIDE SEQUENCE [LARGE SCALE GENOMIC DNA]</scope>
    <source>
        <strain evidence="2">K3S</strain>
    </source>
</reference>
<keyword evidence="2" id="KW-1185">Reference proteome</keyword>
<evidence type="ECO:0000313" key="1">
    <source>
        <dbReference type="EMBL" id="SME89345.1"/>
    </source>
</evidence>
<organism evidence="1 2">
    <name type="scientific">Desulfovibrio gilichinskyi</name>
    <dbReference type="NCBI Taxonomy" id="1519643"/>
    <lineage>
        <taxon>Bacteria</taxon>
        <taxon>Pseudomonadati</taxon>
        <taxon>Thermodesulfobacteriota</taxon>
        <taxon>Desulfovibrionia</taxon>
        <taxon>Desulfovibrionales</taxon>
        <taxon>Desulfovibrionaceae</taxon>
        <taxon>Desulfovibrio</taxon>
    </lineage>
</organism>
<dbReference type="Proteomes" id="UP000192906">
    <property type="component" value="Unassembled WGS sequence"/>
</dbReference>
<accession>A0A1X7C3G6</accession>
<dbReference type="STRING" id="1519643.SAMN06295933_0279"/>
<evidence type="ECO:0000313" key="2">
    <source>
        <dbReference type="Proteomes" id="UP000192906"/>
    </source>
</evidence>
<sequence length="50" mass="5670">MSNDKTISVCDAIEGGFDSEAYRSWSDEQNLYTEDADSLEGMTIETYPQR</sequence>
<name>A0A1X7C3G6_9BACT</name>
<gene>
    <name evidence="1" type="ORF">SAMN06295933_0279</name>
</gene>
<proteinExistence type="predicted"/>